<organism evidence="5 6">
    <name type="scientific">Hondaea fermentalgiana</name>
    <dbReference type="NCBI Taxonomy" id="2315210"/>
    <lineage>
        <taxon>Eukaryota</taxon>
        <taxon>Sar</taxon>
        <taxon>Stramenopiles</taxon>
        <taxon>Bigyra</taxon>
        <taxon>Labyrinthulomycetes</taxon>
        <taxon>Thraustochytrida</taxon>
        <taxon>Thraustochytriidae</taxon>
        <taxon>Hondaea</taxon>
    </lineage>
</organism>
<dbReference type="SUPFAM" id="SSF52540">
    <property type="entry name" value="P-loop containing nucleoside triphosphate hydrolases"/>
    <property type="match status" value="1"/>
</dbReference>
<dbReference type="Proteomes" id="UP000241890">
    <property type="component" value="Unassembled WGS sequence"/>
</dbReference>
<dbReference type="GO" id="GO:0051260">
    <property type="term" value="P:protein homooligomerization"/>
    <property type="evidence" value="ECO:0007669"/>
    <property type="project" value="InterPro"/>
</dbReference>
<feature type="region of interest" description="Disordered" evidence="3">
    <location>
        <begin position="1"/>
        <end position="94"/>
    </location>
</feature>
<evidence type="ECO:0000256" key="2">
    <source>
        <dbReference type="SAM" id="Coils"/>
    </source>
</evidence>
<dbReference type="Pfam" id="PF04548">
    <property type="entry name" value="AIG1"/>
    <property type="match status" value="1"/>
</dbReference>
<evidence type="ECO:0000256" key="3">
    <source>
        <dbReference type="SAM" id="MobiDB-lite"/>
    </source>
</evidence>
<dbReference type="GO" id="GO:0005525">
    <property type="term" value="F:GTP binding"/>
    <property type="evidence" value="ECO:0007669"/>
    <property type="project" value="InterPro"/>
</dbReference>
<dbReference type="Gene3D" id="3.30.710.10">
    <property type="entry name" value="Potassium Channel Kv1.1, Chain A"/>
    <property type="match status" value="1"/>
</dbReference>
<reference evidence="5 6" key="1">
    <citation type="submission" date="2017-12" db="EMBL/GenBank/DDBJ databases">
        <title>Sequencing, de novo assembly and annotation of complete genome of a new Thraustochytrid species, strain FCC1311.</title>
        <authorList>
            <person name="Sedici K."/>
            <person name="Godart F."/>
            <person name="Aiese Cigliano R."/>
            <person name="Sanseverino W."/>
            <person name="Barakat M."/>
            <person name="Ortet P."/>
            <person name="Marechal E."/>
            <person name="Cagnac O."/>
            <person name="Amato A."/>
        </authorList>
    </citation>
    <scope>NUCLEOTIDE SEQUENCE [LARGE SCALE GENOMIC DNA]</scope>
</reference>
<gene>
    <name evidence="5" type="ORF">FCC1311_070162</name>
</gene>
<evidence type="ECO:0000313" key="5">
    <source>
        <dbReference type="EMBL" id="GBG30796.1"/>
    </source>
</evidence>
<comment type="caution">
    <text evidence="5">The sequence shown here is derived from an EMBL/GenBank/DDBJ whole genome shotgun (WGS) entry which is preliminary data.</text>
</comment>
<proteinExistence type="predicted"/>
<feature type="compositionally biased region" description="Low complexity" evidence="3">
    <location>
        <begin position="7"/>
        <end position="26"/>
    </location>
</feature>
<dbReference type="AlphaFoldDB" id="A0A2R5GIT1"/>
<dbReference type="InterPro" id="IPR006703">
    <property type="entry name" value="G_AIG1"/>
</dbReference>
<protein>
    <submittedName>
        <fullName evidence="5">Immune-associated nucleotide-binding protein 7</fullName>
    </submittedName>
</protein>
<evidence type="ECO:0000313" key="6">
    <source>
        <dbReference type="Proteomes" id="UP000241890"/>
    </source>
</evidence>
<evidence type="ECO:0000256" key="1">
    <source>
        <dbReference type="ARBA" id="ARBA00022741"/>
    </source>
</evidence>
<feature type="domain" description="BTB" evidence="4">
    <location>
        <begin position="134"/>
        <end position="258"/>
    </location>
</feature>
<sequence length="663" mass="73674">MAEEDAAAAALAEAQQQQQQDAAQQGAERRGSRKSLRASLRSVTSGLSAGLRKSSRASMPRAAGDADADAEVDADAKAGDDGEARAARDSEAGSLVEPVARVESNGGVIGFVGDMLARVVGTPSVRIVSRGDSAMVKLNVGGTIFTTSVGTIRGGSSSVLKELVLYEPRQLQLDEDGVPVEDEEDDEPDPRAFDEDGNIFIDHDPKHFGTLLNYMRPNTPASLPEVDSREWHEIRSDAEFFDMHDLLADMDDLEEEQARVAADAQSRNNATTEKLLAMQGRELERMRVELHRLQFEKERAENEGRPIFAKMEYAYNLMVAGVTGSGKSASLNFILNQQVCEVSGSQAQGTRGCHLRDAVLDDKHFVSYLDTQGLGADTSITDEELLEQIMLSAESIRQMGIINNILVSNDLTSRSTPAATANLLTLCELFTSLRRSCFVVFTKWNTNAVLSEWNAPLKRWVKKYRRARSMDRITTDPPSYDELYRAYCNYLLKSLTNRQDGGAFAKVAMFLSFFESRVIWAFNLDAVQVEDMEDGELEPYVQYLYEFYRRKALTALRRGSTIIKTEDLPFLKDEEDTMGDVAQRLVRHRDAKIQQLEHMGMDPNKARSLRTSFQNMFTAAAENMEHRVYDVQNIGSTEILGLIDNPIDPDVALEASTDVCVIQ</sequence>
<dbReference type="PANTHER" id="PTHR14499:SF136">
    <property type="entry name" value="GH08630P"/>
    <property type="match status" value="1"/>
</dbReference>
<dbReference type="InterPro" id="IPR003131">
    <property type="entry name" value="T1-type_BTB"/>
</dbReference>
<dbReference type="OrthoDB" id="207001at2759"/>
<feature type="compositionally biased region" description="Acidic residues" evidence="3">
    <location>
        <begin position="173"/>
        <end position="188"/>
    </location>
</feature>
<feature type="region of interest" description="Disordered" evidence="3">
    <location>
        <begin position="173"/>
        <end position="195"/>
    </location>
</feature>
<feature type="coiled-coil region" evidence="2">
    <location>
        <begin position="243"/>
        <end position="303"/>
    </location>
</feature>
<feature type="compositionally biased region" description="Basic and acidic residues" evidence="3">
    <location>
        <begin position="74"/>
        <end position="91"/>
    </location>
</feature>
<dbReference type="InParanoid" id="A0A2R5GIT1"/>
<keyword evidence="2" id="KW-0175">Coiled coil</keyword>
<dbReference type="InterPro" id="IPR027417">
    <property type="entry name" value="P-loop_NTPase"/>
</dbReference>
<name>A0A2R5GIT1_9STRA</name>
<dbReference type="CDD" id="cd18316">
    <property type="entry name" value="BTB_POZ_KCTD-like"/>
    <property type="match status" value="1"/>
</dbReference>
<dbReference type="PANTHER" id="PTHR14499">
    <property type="entry name" value="POTASSIUM CHANNEL TETRAMERIZATION DOMAIN-CONTAINING"/>
    <property type="match status" value="1"/>
</dbReference>
<accession>A0A2R5GIT1</accession>
<dbReference type="EMBL" id="BEYU01000084">
    <property type="protein sequence ID" value="GBG30796.1"/>
    <property type="molecule type" value="Genomic_DNA"/>
</dbReference>
<dbReference type="SMART" id="SM00225">
    <property type="entry name" value="BTB"/>
    <property type="match status" value="1"/>
</dbReference>
<dbReference type="InterPro" id="IPR000210">
    <property type="entry name" value="BTB/POZ_dom"/>
</dbReference>
<evidence type="ECO:0000259" key="4">
    <source>
        <dbReference type="SMART" id="SM00225"/>
    </source>
</evidence>
<dbReference type="SUPFAM" id="SSF54695">
    <property type="entry name" value="POZ domain"/>
    <property type="match status" value="1"/>
</dbReference>
<dbReference type="Pfam" id="PF02214">
    <property type="entry name" value="BTB_2"/>
    <property type="match status" value="1"/>
</dbReference>
<dbReference type="InterPro" id="IPR011333">
    <property type="entry name" value="SKP1/BTB/POZ_sf"/>
</dbReference>
<dbReference type="Gene3D" id="3.40.50.300">
    <property type="entry name" value="P-loop containing nucleotide triphosphate hydrolases"/>
    <property type="match status" value="1"/>
</dbReference>
<keyword evidence="1" id="KW-0547">Nucleotide-binding</keyword>
<keyword evidence="6" id="KW-1185">Reference proteome</keyword>